<dbReference type="InterPro" id="IPR015915">
    <property type="entry name" value="Kelch-typ_b-propeller"/>
</dbReference>
<dbReference type="Gene3D" id="2.120.10.80">
    <property type="entry name" value="Kelch-type beta propeller"/>
    <property type="match status" value="1"/>
</dbReference>
<protein>
    <submittedName>
        <fullName evidence="1">Uncharacterized protein</fullName>
    </submittedName>
</protein>
<gene>
    <name evidence="1" type="ORF">BSTOLATCC_MIC49135</name>
</gene>
<comment type="caution">
    <text evidence="1">The sequence shown here is derived from an EMBL/GenBank/DDBJ whole genome shotgun (WGS) entry which is preliminary data.</text>
</comment>
<organism evidence="1 2">
    <name type="scientific">Blepharisma stoltei</name>
    <dbReference type="NCBI Taxonomy" id="1481888"/>
    <lineage>
        <taxon>Eukaryota</taxon>
        <taxon>Sar</taxon>
        <taxon>Alveolata</taxon>
        <taxon>Ciliophora</taxon>
        <taxon>Postciliodesmatophora</taxon>
        <taxon>Heterotrichea</taxon>
        <taxon>Heterotrichida</taxon>
        <taxon>Blepharismidae</taxon>
        <taxon>Blepharisma</taxon>
    </lineage>
</organism>
<keyword evidence="2" id="KW-1185">Reference proteome</keyword>
<dbReference type="Proteomes" id="UP001162131">
    <property type="component" value="Unassembled WGS sequence"/>
</dbReference>
<evidence type="ECO:0000313" key="1">
    <source>
        <dbReference type="EMBL" id="CAG9329502.1"/>
    </source>
</evidence>
<evidence type="ECO:0000313" key="2">
    <source>
        <dbReference type="Proteomes" id="UP001162131"/>
    </source>
</evidence>
<reference evidence="1" key="1">
    <citation type="submission" date="2021-09" db="EMBL/GenBank/DDBJ databases">
        <authorList>
            <consortium name="AG Swart"/>
            <person name="Singh M."/>
            <person name="Singh A."/>
            <person name="Seah K."/>
            <person name="Emmerich C."/>
        </authorList>
    </citation>
    <scope>NUCLEOTIDE SEQUENCE</scope>
    <source>
        <strain evidence="1">ATCC30299</strain>
    </source>
</reference>
<dbReference type="AlphaFoldDB" id="A0AAU9K1I8"/>
<dbReference type="InterPro" id="IPR011043">
    <property type="entry name" value="Gal_Oxase/kelch_b-propeller"/>
</dbReference>
<proteinExistence type="predicted"/>
<name>A0AAU9K1I8_9CILI</name>
<sequence>MVDLTVRNKSAEILSNANNPELEMDFRATCLMIQLDTSLYDPPLMQTCQDYLNACQHGASLYSIRGDSKRTYLYIYNTETETQKVLNLQTPQPLDWFTCITQLPNGKLFCFGNCSHSGYTVLIDKNGEVEVLPSGTPCSCIYLKSSVYLFGGYSNKGLFTLSSRFDLGRNRWIQLTPIPQPDYECHSLMFNRNILISGRYSRNLLLYSVDIDSFSAIPYEFGERKRKILINLERSYLIECDEGGIYESEIGSYINWRQIGKAAIYCIARQVYCSYNKEFIHIGIEGSDYFKFDLNERKLIALKKYKMLFKSK</sequence>
<dbReference type="EMBL" id="CAJZBQ010000048">
    <property type="protein sequence ID" value="CAG9329502.1"/>
    <property type="molecule type" value="Genomic_DNA"/>
</dbReference>
<dbReference type="SUPFAM" id="SSF50965">
    <property type="entry name" value="Galactose oxidase, central domain"/>
    <property type="match status" value="1"/>
</dbReference>
<accession>A0AAU9K1I8</accession>